<reference evidence="1 2" key="1">
    <citation type="submission" date="2020-05" db="EMBL/GenBank/DDBJ databases">
        <authorList>
            <person name="Coronado A."/>
            <person name="Gutierrez-Langa M.A."/>
            <person name="Hernandez Olmos D."/>
            <person name="Menchaca C."/>
            <person name="Layton S.R."/>
            <person name="Hughes L.E."/>
            <person name="Garlena R.A."/>
            <person name="Russell D.A."/>
            <person name="Pope W.H."/>
            <person name="Jacobs-Sera D."/>
            <person name="Hatfull G.F."/>
        </authorList>
    </citation>
    <scope>NUCLEOTIDE SEQUENCE [LARGE SCALE GENOMIC DNA]</scope>
</reference>
<gene>
    <name evidence="1" type="primary">34</name>
    <name evidence="1" type="ORF">SEA_IGNACIO_34</name>
</gene>
<proteinExistence type="predicted"/>
<evidence type="ECO:0000313" key="1">
    <source>
        <dbReference type="EMBL" id="QKN87561.1"/>
    </source>
</evidence>
<protein>
    <submittedName>
        <fullName evidence="1">Uncharacterized protein</fullName>
    </submittedName>
</protein>
<dbReference type="GeneID" id="80025906"/>
<dbReference type="KEGG" id="vg:80025906"/>
<sequence>MNSQTTRRRTLRAAHYLTGARIGRRHVTRTAVIRRQLDQIAPGVHTVRTVPVWTDGTGTVRLTACVVLLDALGLSVRADRAAAAAAYGLLRRLLPGTDWTHPYAYDVATGVLVLDAPTLPEELY</sequence>
<name>A0A6M9Z3I0_9CAUD</name>
<keyword evidence="2" id="KW-1185">Reference proteome</keyword>
<dbReference type="Proteomes" id="UP000509653">
    <property type="component" value="Segment"/>
</dbReference>
<dbReference type="EMBL" id="MT451980">
    <property type="protein sequence ID" value="QKN87561.1"/>
    <property type="molecule type" value="Genomic_DNA"/>
</dbReference>
<organism evidence="1 2">
    <name type="scientific">Streptomyces phage Ignacio</name>
    <dbReference type="NCBI Taxonomy" id="2736272"/>
    <lineage>
        <taxon>Viruses</taxon>
        <taxon>Duplodnaviria</taxon>
        <taxon>Heunggongvirae</taxon>
        <taxon>Uroviricota</taxon>
        <taxon>Caudoviricetes</taxon>
        <taxon>Ignaciovirus</taxon>
        <taxon>Ignaciovirus ignacio</taxon>
    </lineage>
</organism>
<dbReference type="RefSeq" id="YP_010756154.1">
    <property type="nucleotide sequence ID" value="NC_073483.1"/>
</dbReference>
<accession>A0A6M9Z3I0</accession>
<evidence type="ECO:0000313" key="2">
    <source>
        <dbReference type="Proteomes" id="UP000509653"/>
    </source>
</evidence>